<dbReference type="Proteomes" id="UP000502996">
    <property type="component" value="Chromosome"/>
</dbReference>
<dbReference type="PANTHER" id="PTHR43135:SF3">
    <property type="entry name" value="ALPHA-D-RIBOSE 1-METHYLPHOSPHONATE 5-TRIPHOSPHATE DIPHOSPHATASE"/>
    <property type="match status" value="1"/>
</dbReference>
<dbReference type="SUPFAM" id="SSF51338">
    <property type="entry name" value="Composite domain of metallo-dependent hydrolases"/>
    <property type="match status" value="1"/>
</dbReference>
<dbReference type="InterPro" id="IPR011059">
    <property type="entry name" value="Metal-dep_hydrolase_composite"/>
</dbReference>
<proteinExistence type="predicted"/>
<keyword evidence="3" id="KW-1185">Reference proteome</keyword>
<evidence type="ECO:0000313" key="3">
    <source>
        <dbReference type="Proteomes" id="UP000502996"/>
    </source>
</evidence>
<protein>
    <submittedName>
        <fullName evidence="2">Amidohydrolase family protein</fullName>
    </submittedName>
</protein>
<dbReference type="Gene3D" id="3.20.20.140">
    <property type="entry name" value="Metal-dependent hydrolases"/>
    <property type="match status" value="1"/>
</dbReference>
<accession>A0A6G6W9H3</accession>
<dbReference type="InterPro" id="IPR006680">
    <property type="entry name" value="Amidohydro-rel"/>
</dbReference>
<dbReference type="EMBL" id="CP049257">
    <property type="protein sequence ID" value="QIG42001.1"/>
    <property type="molecule type" value="Genomic_DNA"/>
</dbReference>
<keyword evidence="2" id="KW-0378">Hydrolase</keyword>
<dbReference type="Gene3D" id="2.30.40.10">
    <property type="entry name" value="Urease, subunit C, domain 1"/>
    <property type="match status" value="1"/>
</dbReference>
<dbReference type="AlphaFoldDB" id="A0A6G6W9H3"/>
<dbReference type="KEGG" id="nano:G5V58_03720"/>
<organism evidence="2 3">
    <name type="scientific">Nocardioides anomalus</name>
    <dbReference type="NCBI Taxonomy" id="2712223"/>
    <lineage>
        <taxon>Bacteria</taxon>
        <taxon>Bacillati</taxon>
        <taxon>Actinomycetota</taxon>
        <taxon>Actinomycetes</taxon>
        <taxon>Propionibacteriales</taxon>
        <taxon>Nocardioidaceae</taxon>
        <taxon>Nocardioides</taxon>
    </lineage>
</organism>
<gene>
    <name evidence="2" type="ORF">G5V58_03720</name>
</gene>
<evidence type="ECO:0000313" key="2">
    <source>
        <dbReference type="EMBL" id="QIG42001.1"/>
    </source>
</evidence>
<name>A0A6G6W9H3_9ACTN</name>
<dbReference type="InterPro" id="IPR032466">
    <property type="entry name" value="Metal_Hydrolase"/>
</dbReference>
<dbReference type="Pfam" id="PF01979">
    <property type="entry name" value="Amidohydro_1"/>
    <property type="match status" value="1"/>
</dbReference>
<dbReference type="RefSeq" id="WP_165228879.1">
    <property type="nucleotide sequence ID" value="NZ_CP049257.1"/>
</dbReference>
<sequence length="394" mass="41533">MSDLLFRGVRVLDVATGESVTQDVAVSADRVVEASRVVDPQVLDLPGATLLFGLWDCHAHPGSLMHDPSARGYFEGAPAWAVRAGANLMDAARQGVTGVRAVSEADGVDVAWSRAFAAGEYAGPRLLAAGPGLRTTGGHGTAYPRKPVGVEWEWAVDGADAFLRATRALVERGVDWVKVMLTGGLYSEHESIDDPQLTEAELDAVLTVAHARGVPVAAHCGSARVAETFARRGGRSVEHGYALDERAAAVMAEHGTWLVPTMAVTQDDALMDDDGWPEHAKRRARETAATHAEALMACVAAGVPIAAGADINPIGRRLHDELHFMEVAGMSRLAVLHAATVGGRRLAGLDDRTRPEPGAVADLLVVAGDPREDLAALREPLAVTTYGRLVVSPA</sequence>
<evidence type="ECO:0000259" key="1">
    <source>
        <dbReference type="Pfam" id="PF01979"/>
    </source>
</evidence>
<dbReference type="SUPFAM" id="SSF51556">
    <property type="entry name" value="Metallo-dependent hydrolases"/>
    <property type="match status" value="1"/>
</dbReference>
<feature type="domain" description="Amidohydrolase-related" evidence="1">
    <location>
        <begin position="51"/>
        <end position="383"/>
    </location>
</feature>
<reference evidence="2 3" key="1">
    <citation type="submission" date="2020-02" db="EMBL/GenBank/DDBJ databases">
        <title>Full genome sequence of Nocardioides sp. R-3366.</title>
        <authorList>
            <person name="Im W.-T."/>
        </authorList>
    </citation>
    <scope>NUCLEOTIDE SEQUENCE [LARGE SCALE GENOMIC DNA]</scope>
    <source>
        <strain evidence="2 3">R-3366</strain>
    </source>
</reference>
<dbReference type="PANTHER" id="PTHR43135">
    <property type="entry name" value="ALPHA-D-RIBOSE 1-METHYLPHOSPHONATE 5-TRIPHOSPHATE DIPHOSPHATASE"/>
    <property type="match status" value="1"/>
</dbReference>
<dbReference type="GO" id="GO:0016810">
    <property type="term" value="F:hydrolase activity, acting on carbon-nitrogen (but not peptide) bonds"/>
    <property type="evidence" value="ECO:0007669"/>
    <property type="project" value="InterPro"/>
</dbReference>
<dbReference type="InterPro" id="IPR051781">
    <property type="entry name" value="Metallo-dep_Hydrolase"/>
</dbReference>